<accession>A0AAV7W2Y6</accession>
<feature type="region of interest" description="Disordered" evidence="1">
    <location>
        <begin position="22"/>
        <end position="95"/>
    </location>
</feature>
<comment type="caution">
    <text evidence="2">The sequence shown here is derived from an EMBL/GenBank/DDBJ whole genome shotgun (WGS) entry which is preliminary data.</text>
</comment>
<name>A0AAV7W2Y6_PLEWA</name>
<feature type="compositionally biased region" description="Low complexity" evidence="1">
    <location>
        <begin position="22"/>
        <end position="31"/>
    </location>
</feature>
<dbReference type="AlphaFoldDB" id="A0AAV7W2Y6"/>
<gene>
    <name evidence="2" type="ORF">NDU88_002305</name>
</gene>
<evidence type="ECO:0000256" key="1">
    <source>
        <dbReference type="SAM" id="MobiDB-lite"/>
    </source>
</evidence>
<feature type="compositionally biased region" description="Basic and acidic residues" evidence="1">
    <location>
        <begin position="41"/>
        <end position="76"/>
    </location>
</feature>
<dbReference type="Proteomes" id="UP001066276">
    <property type="component" value="Chromosome 1_2"/>
</dbReference>
<evidence type="ECO:0000313" key="3">
    <source>
        <dbReference type="Proteomes" id="UP001066276"/>
    </source>
</evidence>
<evidence type="ECO:0000313" key="2">
    <source>
        <dbReference type="EMBL" id="KAJ1206912.1"/>
    </source>
</evidence>
<sequence length="95" mass="10534">MYPGDILGSGHVDPEIEDTAVANEETTNAEAGRVFKPTKTSPERERFSYGEDVEGRLQRQKSGAEETTPERRRQSLERLNNPCDALWGRAGGKGE</sequence>
<reference evidence="2" key="1">
    <citation type="journal article" date="2022" name="bioRxiv">
        <title>Sequencing and chromosome-scale assembly of the giantPleurodeles waltlgenome.</title>
        <authorList>
            <person name="Brown T."/>
            <person name="Elewa A."/>
            <person name="Iarovenko S."/>
            <person name="Subramanian E."/>
            <person name="Araus A.J."/>
            <person name="Petzold A."/>
            <person name="Susuki M."/>
            <person name="Suzuki K.-i.T."/>
            <person name="Hayashi T."/>
            <person name="Toyoda A."/>
            <person name="Oliveira C."/>
            <person name="Osipova E."/>
            <person name="Leigh N.D."/>
            <person name="Simon A."/>
            <person name="Yun M.H."/>
        </authorList>
    </citation>
    <scope>NUCLEOTIDE SEQUENCE</scope>
    <source>
        <strain evidence="2">20211129_DDA</strain>
        <tissue evidence="2">Liver</tissue>
    </source>
</reference>
<protein>
    <submittedName>
        <fullName evidence="2">Uncharacterized protein</fullName>
    </submittedName>
</protein>
<proteinExistence type="predicted"/>
<dbReference type="EMBL" id="JANPWB010000002">
    <property type="protein sequence ID" value="KAJ1206912.1"/>
    <property type="molecule type" value="Genomic_DNA"/>
</dbReference>
<keyword evidence="3" id="KW-1185">Reference proteome</keyword>
<organism evidence="2 3">
    <name type="scientific">Pleurodeles waltl</name>
    <name type="common">Iberian ribbed newt</name>
    <dbReference type="NCBI Taxonomy" id="8319"/>
    <lineage>
        <taxon>Eukaryota</taxon>
        <taxon>Metazoa</taxon>
        <taxon>Chordata</taxon>
        <taxon>Craniata</taxon>
        <taxon>Vertebrata</taxon>
        <taxon>Euteleostomi</taxon>
        <taxon>Amphibia</taxon>
        <taxon>Batrachia</taxon>
        <taxon>Caudata</taxon>
        <taxon>Salamandroidea</taxon>
        <taxon>Salamandridae</taxon>
        <taxon>Pleurodelinae</taxon>
        <taxon>Pleurodeles</taxon>
    </lineage>
</organism>